<evidence type="ECO:0000313" key="4">
    <source>
        <dbReference type="Proteomes" id="UP000009047"/>
    </source>
</evidence>
<evidence type="ECO:0000259" key="2">
    <source>
        <dbReference type="Pfam" id="PF13472"/>
    </source>
</evidence>
<dbReference type="EMBL" id="CP002085">
    <property type="protein sequence ID" value="ADK86428.1"/>
    <property type="molecule type" value="Genomic_DNA"/>
</dbReference>
<dbReference type="RefSeq" id="WP_013259865.1">
    <property type="nucleotide sequence ID" value="NC_014365.1"/>
</dbReference>
<keyword evidence="4" id="KW-1185">Reference proteome</keyword>
<sequence length="593" mass="65433">MLCLVACLAGLAWLGLARDVRQQVLASTRRGDWDRFWRQSDAAPLVKMPGGLLPSVIPGPADAWAGGRPRAVRVEFHAEPGEYIVELLFNETHEAAPPVLRFSVNGREQAKVQAATGQGRPGPYERFNPALTMRAVIALDQADNVLTITNEAGSWAAPSRLRLLRGVGFYPARLGWELLARPALLWGLAGLLLAAVFFWVWAGRGLAWTAGATALLGVSSLVLMGCAELLFRQYLIMAPQARNLAAQHSAQAPDARGTSYTYVTMIQPNPDLEIIYNLKPNLDGYFAKHPLKTNAYFMRGPAVEPTAAPGVLRVMGLGDSVMFGWGVSHEDLALTRVGQALAQKLGRPVETLNLGCPSYNTANEVAVYRKMGRRFQPKLVLLIFMQNDFGFPGLMLEPVRPWTLERSYILRQLRLSLAPLWRDAFVDADQFVSTRHLDDIREKKPHELTADEKWRQRVSAHYAKSIGQDAVIAGFDDLSAMLRADGAYGLVVYNPICIELGRPETYEKEAAFVTQAARKVGLAAVDMTPIYEAYLKKRQLNAMSQALWAGEKDWHPNATAHELIAQAVVEKLAEKGIIAAIAKEGRPVDQPRK</sequence>
<proteinExistence type="predicted"/>
<keyword evidence="1" id="KW-0472">Membrane</keyword>
<gene>
    <name evidence="3" type="ordered locus">Deba_3075</name>
</gene>
<dbReference type="KEGG" id="dbr:Deba_3075"/>
<protein>
    <recommendedName>
        <fullName evidence="2">SGNH hydrolase-type esterase domain-containing protein</fullName>
    </recommendedName>
</protein>
<dbReference type="HOGENOM" id="CLU_459861_0_0_7"/>
<dbReference type="Gene3D" id="3.40.50.1110">
    <property type="entry name" value="SGNH hydrolase"/>
    <property type="match status" value="1"/>
</dbReference>
<evidence type="ECO:0000313" key="3">
    <source>
        <dbReference type="EMBL" id="ADK86428.1"/>
    </source>
</evidence>
<dbReference type="InterPro" id="IPR036514">
    <property type="entry name" value="SGNH_hydro_sf"/>
</dbReference>
<dbReference type="AlphaFoldDB" id="E1QLJ3"/>
<feature type="domain" description="SGNH hydrolase-type esterase" evidence="2">
    <location>
        <begin position="317"/>
        <end position="563"/>
    </location>
</feature>
<keyword evidence="1" id="KW-1133">Transmembrane helix</keyword>
<dbReference type="InterPro" id="IPR013830">
    <property type="entry name" value="SGNH_hydro"/>
</dbReference>
<organism evidence="3 4">
    <name type="scientific">Desulfarculus baarsii (strain ATCC 33931 / DSM 2075 / LMG 7858 / VKM B-1802 / 2st14)</name>
    <dbReference type="NCBI Taxonomy" id="644282"/>
    <lineage>
        <taxon>Bacteria</taxon>
        <taxon>Pseudomonadati</taxon>
        <taxon>Thermodesulfobacteriota</taxon>
        <taxon>Desulfarculia</taxon>
        <taxon>Desulfarculales</taxon>
        <taxon>Desulfarculaceae</taxon>
        <taxon>Desulfarculus</taxon>
    </lineage>
</organism>
<reference evidence="3 4" key="1">
    <citation type="journal article" date="2010" name="Stand. Genomic Sci.">
        <title>Complete genome sequence of Desulfarculus baarsii type strain (2st14).</title>
        <authorList>
            <person name="Sun H."/>
            <person name="Spring S."/>
            <person name="Lapidus A."/>
            <person name="Davenport K."/>
            <person name="Del Rio T.G."/>
            <person name="Tice H."/>
            <person name="Nolan M."/>
            <person name="Copeland A."/>
            <person name="Cheng J.F."/>
            <person name="Lucas S."/>
            <person name="Tapia R."/>
            <person name="Goodwin L."/>
            <person name="Pitluck S."/>
            <person name="Ivanova N."/>
            <person name="Pagani I."/>
            <person name="Mavromatis K."/>
            <person name="Ovchinnikova G."/>
            <person name="Pati A."/>
            <person name="Chen A."/>
            <person name="Palaniappan K."/>
            <person name="Hauser L."/>
            <person name="Chang Y.J."/>
            <person name="Jeffries C.D."/>
            <person name="Detter J.C."/>
            <person name="Han C."/>
            <person name="Rohde M."/>
            <person name="Brambilla E."/>
            <person name="Goker M."/>
            <person name="Woyke T."/>
            <person name="Bristow J."/>
            <person name="Eisen J.A."/>
            <person name="Markowitz V."/>
            <person name="Hugenholtz P."/>
            <person name="Kyrpides N.C."/>
            <person name="Klenk H.P."/>
            <person name="Land M."/>
        </authorList>
    </citation>
    <scope>NUCLEOTIDE SEQUENCE [LARGE SCALE GENOMIC DNA]</scope>
    <source>
        <strain evidence="4">ATCC 33931 / DSM 2075 / LMG 7858 / VKM B-1802 / 2st14</strain>
    </source>
</reference>
<dbReference type="eggNOG" id="COG2755">
    <property type="taxonomic scope" value="Bacteria"/>
</dbReference>
<dbReference type="SUPFAM" id="SSF52266">
    <property type="entry name" value="SGNH hydrolase"/>
    <property type="match status" value="1"/>
</dbReference>
<evidence type="ECO:0000256" key="1">
    <source>
        <dbReference type="SAM" id="Phobius"/>
    </source>
</evidence>
<keyword evidence="1" id="KW-0812">Transmembrane</keyword>
<dbReference type="STRING" id="644282.Deba_3075"/>
<feature type="transmembrane region" description="Helical" evidence="1">
    <location>
        <begin position="214"/>
        <end position="235"/>
    </location>
</feature>
<dbReference type="Proteomes" id="UP000009047">
    <property type="component" value="Chromosome"/>
</dbReference>
<dbReference type="Pfam" id="PF13472">
    <property type="entry name" value="Lipase_GDSL_2"/>
    <property type="match status" value="1"/>
</dbReference>
<name>E1QLJ3_DESB2</name>
<accession>E1QLJ3</accession>
<dbReference type="GO" id="GO:0016788">
    <property type="term" value="F:hydrolase activity, acting on ester bonds"/>
    <property type="evidence" value="ECO:0007669"/>
    <property type="project" value="UniProtKB-ARBA"/>
</dbReference>
<feature type="transmembrane region" description="Helical" evidence="1">
    <location>
        <begin position="183"/>
        <end position="202"/>
    </location>
</feature>